<comment type="caution">
    <text evidence="3">The sequence shown here is derived from an EMBL/GenBank/DDBJ whole genome shotgun (WGS) entry which is preliminary data.</text>
</comment>
<proteinExistence type="predicted"/>
<dbReference type="PANTHER" id="PTHR43319:SF3">
    <property type="entry name" value="BETA-LACTAMASE-RELATED DOMAIN-CONTAINING PROTEIN"/>
    <property type="match status" value="1"/>
</dbReference>
<feature type="region of interest" description="Disordered" evidence="1">
    <location>
        <begin position="1"/>
        <end position="41"/>
    </location>
</feature>
<dbReference type="Gene3D" id="3.40.710.10">
    <property type="entry name" value="DD-peptidase/beta-lactamase superfamily"/>
    <property type="match status" value="1"/>
</dbReference>
<sequence>MGAVASGRAAGPRRSPFIGRPGGAELSHRGDRRPGTGLGAGNRAQVHAFTYGWIVGELVRRVSGRSIGAFFRDEIADPLGLEWIGLPCRPAGSAGSWRRRRTCRPSTGPR</sequence>
<dbReference type="EMBL" id="BSDI01000083">
    <property type="protein sequence ID" value="GLI03360.1"/>
    <property type="molecule type" value="Genomic_DNA"/>
</dbReference>
<gene>
    <name evidence="3" type="ORF">Pa4123_86380</name>
</gene>
<accession>A0ABQ5R9K9</accession>
<organism evidence="3 4">
    <name type="scientific">Phytohabitans aurantiacus</name>
    <dbReference type="NCBI Taxonomy" id="3016789"/>
    <lineage>
        <taxon>Bacteria</taxon>
        <taxon>Bacillati</taxon>
        <taxon>Actinomycetota</taxon>
        <taxon>Actinomycetes</taxon>
        <taxon>Micromonosporales</taxon>
        <taxon>Micromonosporaceae</taxon>
    </lineage>
</organism>
<reference evidence="3" key="1">
    <citation type="submission" date="2022-12" db="EMBL/GenBank/DDBJ databases">
        <title>New Phytohabitans aurantiacus sp. RD004123 nov., an actinomycete isolated from soil.</title>
        <authorList>
            <person name="Triningsih D.W."/>
            <person name="Harunari E."/>
            <person name="Igarashi Y."/>
        </authorList>
    </citation>
    <scope>NUCLEOTIDE SEQUENCE</scope>
    <source>
        <strain evidence="3">RD004123</strain>
    </source>
</reference>
<dbReference type="Pfam" id="PF00144">
    <property type="entry name" value="Beta-lactamase"/>
    <property type="match status" value="1"/>
</dbReference>
<feature type="region of interest" description="Disordered" evidence="1">
    <location>
        <begin position="91"/>
        <end position="110"/>
    </location>
</feature>
<keyword evidence="4" id="KW-1185">Reference proteome</keyword>
<dbReference type="InterPro" id="IPR001466">
    <property type="entry name" value="Beta-lactam-related"/>
</dbReference>
<protein>
    <recommendedName>
        <fullName evidence="2">Beta-lactamase-related domain-containing protein</fullName>
    </recommendedName>
</protein>
<evidence type="ECO:0000313" key="4">
    <source>
        <dbReference type="Proteomes" id="UP001144280"/>
    </source>
</evidence>
<name>A0ABQ5R9K9_9ACTN</name>
<dbReference type="InterPro" id="IPR052907">
    <property type="entry name" value="Beta-lactamase/esterase"/>
</dbReference>
<dbReference type="Proteomes" id="UP001144280">
    <property type="component" value="Unassembled WGS sequence"/>
</dbReference>
<evidence type="ECO:0000313" key="3">
    <source>
        <dbReference type="EMBL" id="GLI03360.1"/>
    </source>
</evidence>
<dbReference type="PANTHER" id="PTHR43319">
    <property type="entry name" value="BETA-LACTAMASE-RELATED"/>
    <property type="match status" value="1"/>
</dbReference>
<feature type="domain" description="Beta-lactamase-related" evidence="2">
    <location>
        <begin position="47"/>
        <end position="100"/>
    </location>
</feature>
<dbReference type="InterPro" id="IPR012338">
    <property type="entry name" value="Beta-lactam/transpept-like"/>
</dbReference>
<dbReference type="SUPFAM" id="SSF56601">
    <property type="entry name" value="beta-lactamase/transpeptidase-like"/>
    <property type="match status" value="1"/>
</dbReference>
<evidence type="ECO:0000259" key="2">
    <source>
        <dbReference type="Pfam" id="PF00144"/>
    </source>
</evidence>
<evidence type="ECO:0000256" key="1">
    <source>
        <dbReference type="SAM" id="MobiDB-lite"/>
    </source>
</evidence>